<accession>A0ABW6BEJ7</accession>
<comment type="caution">
    <text evidence="2">The sequence shown here is derived from an EMBL/GenBank/DDBJ whole genome shotgun (WGS) entry which is preliminary data.</text>
</comment>
<dbReference type="RefSeq" id="WP_320182552.1">
    <property type="nucleotide sequence ID" value="NZ_CP138332.1"/>
</dbReference>
<feature type="compositionally biased region" description="Polar residues" evidence="1">
    <location>
        <begin position="37"/>
        <end position="58"/>
    </location>
</feature>
<protein>
    <recommendedName>
        <fullName evidence="4">Lasso RiPP family leader peptide-containing protein</fullName>
    </recommendedName>
</protein>
<sequence>MKKRIYARPKMRCDVVYLESAVVAASTGARINPGSAPGTQPQIEDWNNGTGFSNDMDL</sequence>
<name>A0ABW6BEJ7_9SPHI</name>
<evidence type="ECO:0000256" key="1">
    <source>
        <dbReference type="SAM" id="MobiDB-lite"/>
    </source>
</evidence>
<dbReference type="EMBL" id="JBHUPB010000004">
    <property type="protein sequence ID" value="MFD2966853.1"/>
    <property type="molecule type" value="Genomic_DNA"/>
</dbReference>
<gene>
    <name evidence="2" type="ORF">ACFS7Y_05620</name>
</gene>
<proteinExistence type="predicted"/>
<dbReference type="Proteomes" id="UP001597525">
    <property type="component" value="Unassembled WGS sequence"/>
</dbReference>
<organism evidence="2 3">
    <name type="scientific">Sphingobacterium bambusae</name>
    <dbReference type="NCBI Taxonomy" id="662858"/>
    <lineage>
        <taxon>Bacteria</taxon>
        <taxon>Pseudomonadati</taxon>
        <taxon>Bacteroidota</taxon>
        <taxon>Sphingobacteriia</taxon>
        <taxon>Sphingobacteriales</taxon>
        <taxon>Sphingobacteriaceae</taxon>
        <taxon>Sphingobacterium</taxon>
    </lineage>
</organism>
<feature type="region of interest" description="Disordered" evidence="1">
    <location>
        <begin position="32"/>
        <end position="58"/>
    </location>
</feature>
<evidence type="ECO:0000313" key="2">
    <source>
        <dbReference type="EMBL" id="MFD2966853.1"/>
    </source>
</evidence>
<evidence type="ECO:0008006" key="4">
    <source>
        <dbReference type="Google" id="ProtNLM"/>
    </source>
</evidence>
<keyword evidence="3" id="KW-1185">Reference proteome</keyword>
<evidence type="ECO:0000313" key="3">
    <source>
        <dbReference type="Proteomes" id="UP001597525"/>
    </source>
</evidence>
<reference evidence="3" key="1">
    <citation type="journal article" date="2019" name="Int. J. Syst. Evol. Microbiol.">
        <title>The Global Catalogue of Microorganisms (GCM) 10K type strain sequencing project: providing services to taxonomists for standard genome sequencing and annotation.</title>
        <authorList>
            <consortium name="The Broad Institute Genomics Platform"/>
            <consortium name="The Broad Institute Genome Sequencing Center for Infectious Disease"/>
            <person name="Wu L."/>
            <person name="Ma J."/>
        </authorList>
    </citation>
    <scope>NUCLEOTIDE SEQUENCE [LARGE SCALE GENOMIC DNA]</scope>
    <source>
        <strain evidence="3">KCTC 22814</strain>
    </source>
</reference>